<evidence type="ECO:0000313" key="3">
    <source>
        <dbReference type="EMBL" id="KAG7466469.1"/>
    </source>
</evidence>
<feature type="compositionally biased region" description="Polar residues" evidence="1">
    <location>
        <begin position="648"/>
        <end position="660"/>
    </location>
</feature>
<feature type="compositionally biased region" description="Low complexity" evidence="1">
    <location>
        <begin position="792"/>
        <end position="809"/>
    </location>
</feature>
<accession>A0A9D3PS09</accession>
<organism evidence="3 4">
    <name type="scientific">Megalops atlanticus</name>
    <name type="common">Tarpon</name>
    <name type="synonym">Clupea gigantea</name>
    <dbReference type="NCBI Taxonomy" id="7932"/>
    <lineage>
        <taxon>Eukaryota</taxon>
        <taxon>Metazoa</taxon>
        <taxon>Chordata</taxon>
        <taxon>Craniata</taxon>
        <taxon>Vertebrata</taxon>
        <taxon>Euteleostomi</taxon>
        <taxon>Actinopterygii</taxon>
        <taxon>Neopterygii</taxon>
        <taxon>Teleostei</taxon>
        <taxon>Elopiformes</taxon>
        <taxon>Megalopidae</taxon>
        <taxon>Megalops</taxon>
    </lineage>
</organism>
<feature type="compositionally biased region" description="Polar residues" evidence="1">
    <location>
        <begin position="141"/>
        <end position="153"/>
    </location>
</feature>
<dbReference type="InterPro" id="IPR001005">
    <property type="entry name" value="SANT/Myb"/>
</dbReference>
<feature type="region of interest" description="Disordered" evidence="1">
    <location>
        <begin position="1331"/>
        <end position="1358"/>
    </location>
</feature>
<evidence type="ECO:0000259" key="2">
    <source>
        <dbReference type="PROSITE" id="PS50090"/>
    </source>
</evidence>
<keyword evidence="4" id="KW-1185">Reference proteome</keyword>
<feature type="region of interest" description="Disordered" evidence="1">
    <location>
        <begin position="141"/>
        <end position="164"/>
    </location>
</feature>
<reference evidence="3" key="1">
    <citation type="submission" date="2021-01" db="EMBL/GenBank/DDBJ databases">
        <authorList>
            <person name="Zahm M."/>
            <person name="Roques C."/>
            <person name="Cabau C."/>
            <person name="Klopp C."/>
            <person name="Donnadieu C."/>
            <person name="Jouanno E."/>
            <person name="Lampietro C."/>
            <person name="Louis A."/>
            <person name="Herpin A."/>
            <person name="Echchiki A."/>
            <person name="Berthelot C."/>
            <person name="Parey E."/>
            <person name="Roest-Crollius H."/>
            <person name="Braasch I."/>
            <person name="Postlethwait J."/>
            <person name="Bobe J."/>
            <person name="Montfort J."/>
            <person name="Bouchez O."/>
            <person name="Begum T."/>
            <person name="Mejri S."/>
            <person name="Adams A."/>
            <person name="Chen W.-J."/>
            <person name="Guiguen Y."/>
        </authorList>
    </citation>
    <scope>NUCLEOTIDE SEQUENCE</scope>
    <source>
        <strain evidence="3">YG-15Mar2019-1</strain>
        <tissue evidence="3">Brain</tissue>
    </source>
</reference>
<dbReference type="CDD" id="cd00167">
    <property type="entry name" value="SANT"/>
    <property type="match status" value="1"/>
</dbReference>
<feature type="compositionally biased region" description="Basic and acidic residues" evidence="1">
    <location>
        <begin position="1107"/>
        <end position="1144"/>
    </location>
</feature>
<protein>
    <recommendedName>
        <fullName evidence="2">Myb-like domain-containing protein</fullName>
    </recommendedName>
</protein>
<feature type="compositionally biased region" description="Acidic residues" evidence="1">
    <location>
        <begin position="1381"/>
        <end position="1393"/>
    </location>
</feature>
<dbReference type="InterPro" id="IPR015216">
    <property type="entry name" value="SANTA"/>
</dbReference>
<dbReference type="EMBL" id="JAFDVH010000013">
    <property type="protein sequence ID" value="KAG7466469.1"/>
    <property type="molecule type" value="Genomic_DNA"/>
</dbReference>
<feature type="region of interest" description="Disordered" evidence="1">
    <location>
        <begin position="614"/>
        <end position="669"/>
    </location>
</feature>
<feature type="compositionally biased region" description="Basic and acidic residues" evidence="1">
    <location>
        <begin position="1014"/>
        <end position="1025"/>
    </location>
</feature>
<dbReference type="SUPFAM" id="SSF46689">
    <property type="entry name" value="Homeodomain-like"/>
    <property type="match status" value="1"/>
</dbReference>
<feature type="region of interest" description="Disordered" evidence="1">
    <location>
        <begin position="1370"/>
        <end position="1393"/>
    </location>
</feature>
<feature type="compositionally biased region" description="Polar residues" evidence="1">
    <location>
        <begin position="1088"/>
        <end position="1105"/>
    </location>
</feature>
<feature type="compositionally biased region" description="Basic and acidic residues" evidence="1">
    <location>
        <begin position="1062"/>
        <end position="1084"/>
    </location>
</feature>
<proteinExistence type="predicted"/>
<feature type="compositionally biased region" description="Polar residues" evidence="1">
    <location>
        <begin position="944"/>
        <end position="954"/>
    </location>
</feature>
<name>A0A9D3PS09_MEGAT</name>
<feature type="compositionally biased region" description="Basic and acidic residues" evidence="1">
    <location>
        <begin position="186"/>
        <end position="196"/>
    </location>
</feature>
<comment type="caution">
    <text evidence="3">The sequence shown here is derived from an EMBL/GenBank/DDBJ whole genome shotgun (WGS) entry which is preliminary data.</text>
</comment>
<feature type="region of interest" description="Disordered" evidence="1">
    <location>
        <begin position="739"/>
        <end position="1149"/>
    </location>
</feature>
<feature type="domain" description="Myb-like" evidence="2">
    <location>
        <begin position="1142"/>
        <end position="1189"/>
    </location>
</feature>
<dbReference type="PANTHER" id="PTHR16124">
    <property type="entry name" value="MIS18-BINDING PROTEIN 1"/>
    <property type="match status" value="1"/>
</dbReference>
<dbReference type="Pfam" id="PF09133">
    <property type="entry name" value="SANTA"/>
    <property type="match status" value="1"/>
</dbReference>
<gene>
    <name evidence="3" type="ORF">MATL_G00165100</name>
</gene>
<dbReference type="Proteomes" id="UP001046870">
    <property type="component" value="Chromosome 13"/>
</dbReference>
<evidence type="ECO:0000256" key="1">
    <source>
        <dbReference type="SAM" id="MobiDB-lite"/>
    </source>
</evidence>
<feature type="compositionally biased region" description="Low complexity" evidence="1">
    <location>
        <begin position="819"/>
        <end position="829"/>
    </location>
</feature>
<feature type="region of interest" description="Disordered" evidence="1">
    <location>
        <begin position="514"/>
        <end position="563"/>
    </location>
</feature>
<feature type="compositionally biased region" description="Basic residues" evidence="1">
    <location>
        <begin position="851"/>
        <end position="865"/>
    </location>
</feature>
<dbReference type="PANTHER" id="PTHR16124:SF3">
    <property type="entry name" value="MIS18-BINDING PROTEIN 1"/>
    <property type="match status" value="1"/>
</dbReference>
<sequence length="1393" mass="154077">MLITPSKTPSIKTEVALCFKSVPLHKIPLNSVTPVKDLLKLSETHQHPSLQSPDPLQFEKRSTSRDVKAMSSTVLHGEDCINEIPCELSSIAPEDMAHFGGGCHIFPTWKTKTVLGVVHNHTVESPAKVFARMKAKVQQQNILSSGNAKSMSAASCPRDRGERDAVYSTPRKSHFPGVCEDAKENQESHHATHEVEALTLSPTRTPGKDQRHHQDVSQIPSCLQSTSLHARGQTTCVGQESPTKWSVQDRVFVMPEVPVKRPFFNTVRKNTMQNSPAKVFAQMKERAELRRRQQGTNQVTSTADIDHRGYVPWPCRQSSALTSGDEGDGELKHDASPGVSSSVAAMFISPTKASSSPSLEEAANRHTVPAHRPLPESELLSELANDALLQNSPRISIPKKKAAVLQNPVATRIQLREWQLKMVNASLFVDGVRVDNKIPWHSSLIAERIASNILKTVSGSIYVLVGKMTPEADTPFPRWLIKKFLFGFPKKWKDYFEVYLSQLKSDCASDSAMKRCQKKGSDPKPPQKHGSVSAKKQPSKATKAKTPKTPSCPQTNLEANSVKVSRSGRLIKPPLEYWKGGRVILDSDLNVTIHEDYLSTPTSHKIISKTVFAGKSQDTKKETSKGCSRNHKERPKTTGPDASEGDTAVSSRMPSTSLRQQPADKPACARRPDHVMSAQDYSVVLTPIRTFAELRQRCLKNNLKYLCPSEGSCHGADDRAEPDGPIAVSVSLRELCVAGEGPQASTGDEEEVSAPRRKVRQHVRPKKRAVKQGALGADISSKEKALVSTRCSDSGSKSQRSRSLASASGSDRKLRPRLSYQSSCSTSSSGTDRAAEGGNPSEDLEMERTGPKKGRAVRPKARQKGRSLPNCVASCSSESEVTGKPPGTRRSSSQSRQGTKTASPPLKITRQRRILKSEMDLGDPAPPQRSCPRSSRGRRALAGQATSQNACQVHTETEKSDCEAAPDEGSSFLDPPRIFSLPKKGGKRHKGSEERRSVGDGDQMHYGTVVSPGEHCKNDRGDQVSRTRMTQSVKDEGKHSLPDSSANKQTPHSKATRHSSNRAREKQSEHTERRQAASKEECKLYDCTLSTQGPHISQPEKNPSCPQDKKDKTVKSSSEKKRELKKNQKGKKQENGRGFRNREQEVEDEWTESELDKLHKAVSSLPKHGSGFWVDVAMVVGTRSAEECQAQHTRQQNVLLNARAKKKKPGPKKEAADKCVPQITAKVGTLKRKQQLRNFLDHMPKDDQNNIFTSSVLQNKRAKLPTLMNEEDIVFHHSEQNPQTPSSSTFPMVKTPHCLHISPGTLGCVNRNNNDKYVYQMEKKGKGWVNMRGQDNSHQDVKYSPTPPVKHTKRKPDAESDSFVVWKMFSDKDPPPLPLDESGEEDYYFMDDN</sequence>
<feature type="region of interest" description="Disordered" evidence="1">
    <location>
        <begin position="186"/>
        <end position="212"/>
    </location>
</feature>
<feature type="region of interest" description="Disordered" evidence="1">
    <location>
        <begin position="316"/>
        <end position="337"/>
    </location>
</feature>
<dbReference type="PROSITE" id="PS50090">
    <property type="entry name" value="MYB_LIKE"/>
    <property type="match status" value="1"/>
</dbReference>
<feature type="compositionally biased region" description="Basic residues" evidence="1">
    <location>
        <begin position="755"/>
        <end position="770"/>
    </location>
</feature>
<dbReference type="GO" id="GO:0000775">
    <property type="term" value="C:chromosome, centromeric region"/>
    <property type="evidence" value="ECO:0007669"/>
    <property type="project" value="TreeGrafter"/>
</dbReference>
<dbReference type="InterPro" id="IPR039110">
    <property type="entry name" value="KNL2-like"/>
</dbReference>
<dbReference type="Gene3D" id="1.10.10.60">
    <property type="entry name" value="Homeodomain-like"/>
    <property type="match status" value="1"/>
</dbReference>
<feature type="compositionally biased region" description="Polar residues" evidence="1">
    <location>
        <begin position="1042"/>
        <end position="1053"/>
    </location>
</feature>
<evidence type="ECO:0000313" key="4">
    <source>
        <dbReference type="Proteomes" id="UP001046870"/>
    </source>
</evidence>
<feature type="compositionally biased region" description="Polar residues" evidence="1">
    <location>
        <begin position="552"/>
        <end position="563"/>
    </location>
</feature>
<dbReference type="InterPro" id="IPR009057">
    <property type="entry name" value="Homeodomain-like_sf"/>
</dbReference>
<dbReference type="OrthoDB" id="118550at2759"/>
<feature type="compositionally biased region" description="Basic and acidic residues" evidence="1">
    <location>
        <begin position="991"/>
        <end position="1003"/>
    </location>
</feature>